<reference evidence="1" key="1">
    <citation type="submission" date="2015-10" db="EMBL/GenBank/DDBJ databases">
        <authorList>
            <person name="Gilbert D.G."/>
        </authorList>
    </citation>
    <scope>NUCLEOTIDE SEQUENCE</scope>
</reference>
<sequence length="74" mass="8139">MATYDGLSTLKAVSITTTKLYGTKSNFELWCNAGDLALDYGNITNIIGSEVDSEKTKNTKRILKSFGINFLTKL</sequence>
<name>A0A160TNZ5_9ZZZZ</name>
<gene>
    <name evidence="1" type="ORF">MGWOODY_XGa3031</name>
</gene>
<organism evidence="1">
    <name type="scientific">hydrothermal vent metagenome</name>
    <dbReference type="NCBI Taxonomy" id="652676"/>
    <lineage>
        <taxon>unclassified sequences</taxon>
        <taxon>metagenomes</taxon>
        <taxon>ecological metagenomes</taxon>
    </lineage>
</organism>
<proteinExistence type="predicted"/>
<protein>
    <submittedName>
        <fullName evidence="1">Uncharacterized protein</fullName>
    </submittedName>
</protein>
<accession>A0A160TNZ5</accession>
<dbReference type="AlphaFoldDB" id="A0A160TNZ5"/>
<evidence type="ECO:0000313" key="1">
    <source>
        <dbReference type="EMBL" id="CUS50000.1"/>
    </source>
</evidence>
<dbReference type="EMBL" id="CZRL01000008">
    <property type="protein sequence ID" value="CUS50000.1"/>
    <property type="molecule type" value="Genomic_DNA"/>
</dbReference>